<dbReference type="PANTHER" id="PTHR37691">
    <property type="entry name" value="BLR3518 PROTEIN"/>
    <property type="match status" value="1"/>
</dbReference>
<dbReference type="EMBL" id="JAFREM010000040">
    <property type="protein sequence ID" value="MBO1308660.1"/>
    <property type="molecule type" value="Genomic_DNA"/>
</dbReference>
<evidence type="ECO:0000313" key="1">
    <source>
        <dbReference type="EMBL" id="MBO1308660.1"/>
    </source>
</evidence>
<organism evidence="1 2">
    <name type="scientific">Candidatus Enterococcus moelleringii</name>
    <dbReference type="NCBI Taxonomy" id="2815325"/>
    <lineage>
        <taxon>Bacteria</taxon>
        <taxon>Bacillati</taxon>
        <taxon>Bacillota</taxon>
        <taxon>Bacilli</taxon>
        <taxon>Lactobacillales</taxon>
        <taxon>Enterococcaceae</taxon>
        <taxon>Enterococcus</taxon>
    </lineage>
</organism>
<name>A0ABS3LG97_9ENTE</name>
<dbReference type="RefSeq" id="WP_207675651.1">
    <property type="nucleotide sequence ID" value="NZ_JAFREM010000040.1"/>
</dbReference>
<dbReference type="SUPFAM" id="SSF75169">
    <property type="entry name" value="DsrEFH-like"/>
    <property type="match status" value="1"/>
</dbReference>
<dbReference type="PANTHER" id="PTHR37691:SF1">
    <property type="entry name" value="BLR3518 PROTEIN"/>
    <property type="match status" value="1"/>
</dbReference>
<sequence>MKVVFHVDELTKLSEARHNIKNLLTADKNATIVLVVNGEAIQGYLLPAQVEFMKECPKVSYHACNNAMNAYHIAKDDLLEAIEVVPAGVMDLVRLQHEGYAYIKP</sequence>
<accession>A0ABS3LG97</accession>
<gene>
    <name evidence="1" type="ORF">JZO70_20975</name>
</gene>
<protein>
    <submittedName>
        <fullName evidence="1">DsrE family protein</fullName>
    </submittedName>
</protein>
<dbReference type="InterPro" id="IPR003787">
    <property type="entry name" value="Sulphur_relay_DsrE/F-like"/>
</dbReference>
<dbReference type="Pfam" id="PF02635">
    <property type="entry name" value="DsrE"/>
    <property type="match status" value="1"/>
</dbReference>
<evidence type="ECO:0000313" key="2">
    <source>
        <dbReference type="Proteomes" id="UP000664601"/>
    </source>
</evidence>
<dbReference type="InterPro" id="IPR027396">
    <property type="entry name" value="DsrEFH-like"/>
</dbReference>
<proteinExistence type="predicted"/>
<comment type="caution">
    <text evidence="1">The sequence shown here is derived from an EMBL/GenBank/DDBJ whole genome shotgun (WGS) entry which is preliminary data.</text>
</comment>
<dbReference type="Gene3D" id="3.40.1260.10">
    <property type="entry name" value="DsrEFH-like"/>
    <property type="match status" value="1"/>
</dbReference>
<keyword evidence="2" id="KW-1185">Reference proteome</keyword>
<dbReference type="Proteomes" id="UP000664601">
    <property type="component" value="Unassembled WGS sequence"/>
</dbReference>
<reference evidence="1 2" key="1">
    <citation type="submission" date="2021-03" db="EMBL/GenBank/DDBJ databases">
        <title>Enterococcal diversity collection.</title>
        <authorList>
            <person name="Gilmore M.S."/>
            <person name="Schwartzman J."/>
            <person name="Van Tyne D."/>
            <person name="Martin M."/>
            <person name="Earl A.M."/>
            <person name="Manson A.L."/>
            <person name="Straub T."/>
            <person name="Salamzade R."/>
            <person name="Saavedra J."/>
            <person name="Lebreton F."/>
            <person name="Prichula J."/>
            <person name="Schaufler K."/>
            <person name="Gaca A."/>
            <person name="Sgardioli B."/>
            <person name="Wagenaar J."/>
            <person name="Strong T."/>
        </authorList>
    </citation>
    <scope>NUCLEOTIDE SEQUENCE [LARGE SCALE GENOMIC DNA]</scope>
    <source>
        <strain evidence="1 2">669A</strain>
    </source>
</reference>